<keyword evidence="3 5" id="KW-0808">Transferase</keyword>
<sequence length="248" mass="27328">MRQGDFSQLAKAYVHRPAYAVPVIDALAGQTGHQVADIGAGTGKLTKMLAERGGLSGFAVEPTDEMRHEGEQLGLPGFTWVKGTAEATGLDDNAFDWVTMASAFHWTDAPKALAEFHRILRPGGLLTLMWNPRDVEHDPLQSAIEAKILEIYPQLQRKSSGAAAYTQGLEDILMSSGLWGDLLFLEAPHIETMSVERHMGAWRSVNDVPAQAGPEKWAEILAAIEDLLKGRDQIDVRYRTRAWSVRKV</sequence>
<dbReference type="RefSeq" id="WP_374039517.1">
    <property type="nucleotide sequence ID" value="NZ_CP169083.1"/>
</dbReference>
<protein>
    <submittedName>
        <fullName evidence="5">Class I SAM-dependent methyltransferase</fullName>
        <ecNumber evidence="5">2.1.1.-</ecNumber>
    </submittedName>
</protein>
<dbReference type="InterPro" id="IPR029063">
    <property type="entry name" value="SAM-dependent_MTases_sf"/>
</dbReference>
<reference evidence="6" key="1">
    <citation type="journal article" date="2019" name="Int. J. Syst. Evol. Microbiol.">
        <title>The Global Catalogue of Microorganisms (GCM) 10K type strain sequencing project: providing services to taxonomists for standard genome sequencing and annotation.</title>
        <authorList>
            <consortium name="The Broad Institute Genomics Platform"/>
            <consortium name="The Broad Institute Genome Sequencing Center for Infectious Disease"/>
            <person name="Wu L."/>
            <person name="Ma J."/>
        </authorList>
    </citation>
    <scope>NUCLEOTIDE SEQUENCE [LARGE SCALE GENOMIC DNA]</scope>
    <source>
        <strain evidence="6">JCM 12125</strain>
    </source>
</reference>
<feature type="domain" description="Methyltransferase type 11" evidence="4">
    <location>
        <begin position="37"/>
        <end position="127"/>
    </location>
</feature>
<dbReference type="GO" id="GO:0032259">
    <property type="term" value="P:methylation"/>
    <property type="evidence" value="ECO:0007669"/>
    <property type="project" value="UniProtKB-KW"/>
</dbReference>
<evidence type="ECO:0000313" key="5">
    <source>
        <dbReference type="EMBL" id="MFC5343371.1"/>
    </source>
</evidence>
<gene>
    <name evidence="5" type="ORF">ACFPIE_05545</name>
</gene>
<dbReference type="PANTHER" id="PTHR44942:SF4">
    <property type="entry name" value="METHYLTRANSFERASE TYPE 11 DOMAIN-CONTAINING PROTEIN"/>
    <property type="match status" value="1"/>
</dbReference>
<dbReference type="Gene3D" id="3.40.50.150">
    <property type="entry name" value="Vaccinia Virus protein VP39"/>
    <property type="match status" value="1"/>
</dbReference>
<dbReference type="EC" id="2.1.1.-" evidence="5"/>
<dbReference type="GO" id="GO:0008168">
    <property type="term" value="F:methyltransferase activity"/>
    <property type="evidence" value="ECO:0007669"/>
    <property type="project" value="UniProtKB-KW"/>
</dbReference>
<keyword evidence="2 5" id="KW-0489">Methyltransferase</keyword>
<accession>A0ABW0FPS5</accession>
<dbReference type="Proteomes" id="UP001596152">
    <property type="component" value="Unassembled WGS sequence"/>
</dbReference>
<dbReference type="Pfam" id="PF08241">
    <property type="entry name" value="Methyltransf_11"/>
    <property type="match status" value="1"/>
</dbReference>
<dbReference type="EMBL" id="JBHSLF010000012">
    <property type="protein sequence ID" value="MFC5343371.1"/>
    <property type="molecule type" value="Genomic_DNA"/>
</dbReference>
<keyword evidence="6" id="KW-1185">Reference proteome</keyword>
<evidence type="ECO:0000313" key="6">
    <source>
        <dbReference type="Proteomes" id="UP001596152"/>
    </source>
</evidence>
<dbReference type="PANTHER" id="PTHR44942">
    <property type="entry name" value="METHYLTRANSF_11 DOMAIN-CONTAINING PROTEIN"/>
    <property type="match status" value="1"/>
</dbReference>
<name>A0ABW0FPS5_9CAUL</name>
<evidence type="ECO:0000256" key="1">
    <source>
        <dbReference type="ARBA" id="ARBA00008361"/>
    </source>
</evidence>
<organism evidence="5 6">
    <name type="scientific">Brevundimonas staleyi</name>
    <dbReference type="NCBI Taxonomy" id="74326"/>
    <lineage>
        <taxon>Bacteria</taxon>
        <taxon>Pseudomonadati</taxon>
        <taxon>Pseudomonadota</taxon>
        <taxon>Alphaproteobacteria</taxon>
        <taxon>Caulobacterales</taxon>
        <taxon>Caulobacteraceae</taxon>
        <taxon>Brevundimonas</taxon>
    </lineage>
</organism>
<comment type="caution">
    <text evidence="5">The sequence shown here is derived from an EMBL/GenBank/DDBJ whole genome shotgun (WGS) entry which is preliminary data.</text>
</comment>
<dbReference type="SUPFAM" id="SSF53335">
    <property type="entry name" value="S-adenosyl-L-methionine-dependent methyltransferases"/>
    <property type="match status" value="1"/>
</dbReference>
<evidence type="ECO:0000259" key="4">
    <source>
        <dbReference type="Pfam" id="PF08241"/>
    </source>
</evidence>
<evidence type="ECO:0000256" key="2">
    <source>
        <dbReference type="ARBA" id="ARBA00022603"/>
    </source>
</evidence>
<evidence type="ECO:0000256" key="3">
    <source>
        <dbReference type="ARBA" id="ARBA00022679"/>
    </source>
</evidence>
<dbReference type="InterPro" id="IPR051052">
    <property type="entry name" value="Diverse_substrate_MTase"/>
</dbReference>
<comment type="similarity">
    <text evidence="1">Belongs to the methyltransferase superfamily.</text>
</comment>
<proteinExistence type="inferred from homology"/>
<dbReference type="InterPro" id="IPR013216">
    <property type="entry name" value="Methyltransf_11"/>
</dbReference>
<dbReference type="CDD" id="cd02440">
    <property type="entry name" value="AdoMet_MTases"/>
    <property type="match status" value="1"/>
</dbReference>